<feature type="transmembrane region" description="Helical" evidence="4">
    <location>
        <begin position="97"/>
        <end position="121"/>
    </location>
</feature>
<evidence type="ECO:0000256" key="3">
    <source>
        <dbReference type="ARBA" id="ARBA00023163"/>
    </source>
</evidence>
<feature type="transmembrane region" description="Helical" evidence="4">
    <location>
        <begin position="307"/>
        <end position="330"/>
    </location>
</feature>
<accession>A0A6N8JLU8</accession>
<comment type="caution">
    <text evidence="6">The sequence shown here is derived from an EMBL/GenBank/DDBJ whole genome shotgun (WGS) entry which is preliminary data.</text>
</comment>
<dbReference type="OrthoDB" id="3170217at2"/>
<evidence type="ECO:0000313" key="7">
    <source>
        <dbReference type="Proteomes" id="UP000463388"/>
    </source>
</evidence>
<feature type="transmembrane region" description="Helical" evidence="4">
    <location>
        <begin position="373"/>
        <end position="392"/>
    </location>
</feature>
<dbReference type="PROSITE" id="PS50043">
    <property type="entry name" value="HTH_LUXR_2"/>
    <property type="match status" value="1"/>
</dbReference>
<keyword evidence="1" id="KW-0805">Transcription regulation</keyword>
<dbReference type="SMART" id="SM00421">
    <property type="entry name" value="HTH_LUXR"/>
    <property type="match status" value="1"/>
</dbReference>
<dbReference type="PANTHER" id="PTHR44688:SF16">
    <property type="entry name" value="DNA-BINDING TRANSCRIPTIONAL ACTIVATOR DEVR_DOSR"/>
    <property type="match status" value="1"/>
</dbReference>
<keyword evidence="4" id="KW-1133">Transmembrane helix</keyword>
<sequence length="490" mass="52763">MKKSAAKKRCDDTRRSDGTFQGLLLYCMHHYRSACASLACQSFWQLSFFQSPALGMFGDSPLGGAFPLIFLHAASVAVYCAGWRYDDVLMRLAARSWCSHMAGVCMIGGTICQGLALVPGAPASLELMALASMAMGVGAACYVIGMGCVFAQWGPRMVLGVVSVAQFVAVLALLVLAFLPLEVEMSVLILAAAGAWGFFMRTARKFPKGRLLEWGVPNSLATPKKLVVTCIAQGVALGAMSVFGASAVHQGEALAVTAVAFALGMLLVAVTAGAMRMDFNHLLYQVTFPLMGLGFLVSTFAPGNTLVATFIFMVAHCYAYIVIVCINAYFSRCLKCSPTWIVSLTTCSMAAGQAVSIALLSILAGLAFWGMTIVPLSATMAFLAPTAALWLFNSKNPASGWGAISPVRQRETDEEVLFAKIASDYRLTTRETEITEFLARGRNKRVISQELGLSEETVKTHMGNVYRKLGIHSQQELIDLVEAERDTRDR</sequence>
<dbReference type="Pfam" id="PF00196">
    <property type="entry name" value="GerE"/>
    <property type="match status" value="1"/>
</dbReference>
<dbReference type="EMBL" id="WSRR01000009">
    <property type="protein sequence ID" value="MVX60903.1"/>
    <property type="molecule type" value="Genomic_DNA"/>
</dbReference>
<evidence type="ECO:0000256" key="1">
    <source>
        <dbReference type="ARBA" id="ARBA00023015"/>
    </source>
</evidence>
<feature type="transmembrane region" description="Helical" evidence="4">
    <location>
        <begin position="185"/>
        <end position="203"/>
    </location>
</feature>
<dbReference type="InterPro" id="IPR016032">
    <property type="entry name" value="Sig_transdc_resp-reg_C-effctor"/>
</dbReference>
<evidence type="ECO:0000259" key="5">
    <source>
        <dbReference type="PROSITE" id="PS50043"/>
    </source>
</evidence>
<dbReference type="InterPro" id="IPR036388">
    <property type="entry name" value="WH-like_DNA-bd_sf"/>
</dbReference>
<dbReference type="SUPFAM" id="SSF46894">
    <property type="entry name" value="C-terminal effector domain of the bipartite response regulators"/>
    <property type="match status" value="1"/>
</dbReference>
<gene>
    <name evidence="6" type="ORF">GKZ27_05455</name>
</gene>
<keyword evidence="7" id="KW-1185">Reference proteome</keyword>
<dbReference type="PRINTS" id="PR00038">
    <property type="entry name" value="HTHLUXR"/>
</dbReference>
<feature type="transmembrane region" description="Helical" evidence="4">
    <location>
        <begin position="158"/>
        <end position="179"/>
    </location>
</feature>
<feature type="transmembrane region" description="Helical" evidence="4">
    <location>
        <begin position="282"/>
        <end position="301"/>
    </location>
</feature>
<dbReference type="Proteomes" id="UP000463388">
    <property type="component" value="Unassembled WGS sequence"/>
</dbReference>
<keyword evidence="4" id="KW-0812">Transmembrane</keyword>
<evidence type="ECO:0000256" key="2">
    <source>
        <dbReference type="ARBA" id="ARBA00023125"/>
    </source>
</evidence>
<dbReference type="GO" id="GO:0003677">
    <property type="term" value="F:DNA binding"/>
    <property type="evidence" value="ECO:0007669"/>
    <property type="project" value="UniProtKB-KW"/>
</dbReference>
<dbReference type="AlphaFoldDB" id="A0A6N8JLU8"/>
<evidence type="ECO:0000313" key="6">
    <source>
        <dbReference type="EMBL" id="MVX60903.1"/>
    </source>
</evidence>
<keyword evidence="4" id="KW-0472">Membrane</keyword>
<feature type="transmembrane region" description="Helical" evidence="4">
    <location>
        <begin position="127"/>
        <end position="151"/>
    </location>
</feature>
<reference evidence="6 7" key="1">
    <citation type="submission" date="2019-12" db="EMBL/GenBank/DDBJ databases">
        <title>Microbes associate with the intestines of laboratory mice.</title>
        <authorList>
            <person name="Navarre W."/>
            <person name="Wong E."/>
        </authorList>
    </citation>
    <scope>NUCLEOTIDE SEQUENCE [LARGE SCALE GENOMIC DNA]</scope>
    <source>
        <strain evidence="6 7">NM66_B29</strain>
    </source>
</reference>
<proteinExistence type="predicted"/>
<dbReference type="GO" id="GO:0006355">
    <property type="term" value="P:regulation of DNA-templated transcription"/>
    <property type="evidence" value="ECO:0007669"/>
    <property type="project" value="InterPro"/>
</dbReference>
<organism evidence="6 7">
    <name type="scientific">Adlercreutzia mucosicola</name>
    <dbReference type="NCBI Taxonomy" id="580026"/>
    <lineage>
        <taxon>Bacteria</taxon>
        <taxon>Bacillati</taxon>
        <taxon>Actinomycetota</taxon>
        <taxon>Coriobacteriia</taxon>
        <taxon>Eggerthellales</taxon>
        <taxon>Eggerthellaceae</taxon>
        <taxon>Adlercreutzia</taxon>
    </lineage>
</organism>
<dbReference type="RefSeq" id="WP_160345692.1">
    <property type="nucleotide sequence ID" value="NZ_WSRR01000009.1"/>
</dbReference>
<dbReference type="InterPro" id="IPR000792">
    <property type="entry name" value="Tscrpt_reg_LuxR_C"/>
</dbReference>
<name>A0A6N8JLU8_9ACTN</name>
<dbReference type="CDD" id="cd06170">
    <property type="entry name" value="LuxR_C_like"/>
    <property type="match status" value="1"/>
</dbReference>
<feature type="transmembrane region" description="Helical" evidence="4">
    <location>
        <begin position="342"/>
        <end position="367"/>
    </location>
</feature>
<keyword evidence="2" id="KW-0238">DNA-binding</keyword>
<dbReference type="Gene3D" id="1.10.10.10">
    <property type="entry name" value="Winged helix-like DNA-binding domain superfamily/Winged helix DNA-binding domain"/>
    <property type="match status" value="1"/>
</dbReference>
<feature type="transmembrane region" description="Helical" evidence="4">
    <location>
        <begin position="254"/>
        <end position="275"/>
    </location>
</feature>
<dbReference type="PANTHER" id="PTHR44688">
    <property type="entry name" value="DNA-BINDING TRANSCRIPTIONAL ACTIVATOR DEVR_DOSR"/>
    <property type="match status" value="1"/>
</dbReference>
<evidence type="ECO:0000256" key="4">
    <source>
        <dbReference type="SAM" id="Phobius"/>
    </source>
</evidence>
<feature type="domain" description="HTH luxR-type" evidence="5">
    <location>
        <begin position="420"/>
        <end position="485"/>
    </location>
</feature>
<protein>
    <recommendedName>
        <fullName evidence="5">HTH luxR-type domain-containing protein</fullName>
    </recommendedName>
</protein>
<feature type="transmembrane region" description="Helical" evidence="4">
    <location>
        <begin position="64"/>
        <end position="85"/>
    </location>
</feature>
<keyword evidence="3" id="KW-0804">Transcription</keyword>
<feature type="transmembrane region" description="Helical" evidence="4">
    <location>
        <begin position="226"/>
        <end position="248"/>
    </location>
</feature>